<dbReference type="RefSeq" id="WP_124295271.1">
    <property type="nucleotide sequence ID" value="NZ_BDES01000011.1"/>
</dbReference>
<evidence type="ECO:0000259" key="1">
    <source>
        <dbReference type="Pfam" id="PF01882"/>
    </source>
</evidence>
<accession>A0A401WS62</accession>
<comment type="caution">
    <text evidence="2">The sequence shown here is derived from an EMBL/GenBank/DDBJ whole genome shotgun (WGS) entry which is preliminary data.</text>
</comment>
<dbReference type="PANTHER" id="PTHR33608:SF6">
    <property type="entry name" value="BLL2464 PROTEIN"/>
    <property type="match status" value="1"/>
</dbReference>
<dbReference type="SUPFAM" id="SSF53300">
    <property type="entry name" value="vWA-like"/>
    <property type="match status" value="1"/>
</dbReference>
<reference evidence="2 3" key="1">
    <citation type="submission" date="2016-06" db="EMBL/GenBank/DDBJ databases">
        <title>Acetobacter pasteurianus NBRC 3188 whole genome sequencing project.</title>
        <authorList>
            <person name="Matsutani M."/>
            <person name="Shiwa Y."/>
            <person name="Okamoto-Kainuma A."/>
            <person name="Ishikawa M."/>
            <person name="Koizumi Y."/>
            <person name="Yoshikawa H."/>
            <person name="Yakushi T."/>
            <person name="Matsushita K."/>
        </authorList>
    </citation>
    <scope>NUCLEOTIDE SEQUENCE [LARGE SCALE GENOMIC DNA]</scope>
    <source>
        <strain evidence="2 3">NBRC 3188</strain>
    </source>
</reference>
<gene>
    <name evidence="2" type="ORF">NBRC3188_0859</name>
</gene>
<sequence length="328" mass="35667">MRGPSFLTAAFRRNKAGTTTRAPHFATQADESVAIEQPSALTQQAQALAARMPDLIVQANRTAATLTAGQHPQHRAGWGDTFWQYRPAQPGEPAAHIDWRQSARSTHAYVRETEAESAQTILLWCDLSGSMNWQSRTNIPTKLESAILLTLAMAAALARGGERIRLLSSSGMVYLPAGGSLLERLALALVFQASTPQKNALPAAAALPRHAHLLLTSDLLCETETLHGLLHQCAARGVRTHVLHIADPAELSLPYEGRIEFTGLEGEHPIELPHVQTLRADYTHLASARSSQIEHMAVSLGHDYLCHVTDTPATPTLLALHNLMGRRV</sequence>
<dbReference type="InterPro" id="IPR002881">
    <property type="entry name" value="DUF58"/>
</dbReference>
<dbReference type="Pfam" id="PF01882">
    <property type="entry name" value="DUF58"/>
    <property type="match status" value="1"/>
</dbReference>
<name>A0A401WS62_ACEPA</name>
<proteinExistence type="predicted"/>
<dbReference type="AlphaFoldDB" id="A0A401WS62"/>
<evidence type="ECO:0000313" key="2">
    <source>
        <dbReference type="EMBL" id="GCD52162.1"/>
    </source>
</evidence>
<dbReference type="InterPro" id="IPR036465">
    <property type="entry name" value="vWFA_dom_sf"/>
</dbReference>
<feature type="domain" description="DUF58" evidence="1">
    <location>
        <begin position="84"/>
        <end position="288"/>
    </location>
</feature>
<dbReference type="PANTHER" id="PTHR33608">
    <property type="entry name" value="BLL2464 PROTEIN"/>
    <property type="match status" value="1"/>
</dbReference>
<evidence type="ECO:0000313" key="3">
    <source>
        <dbReference type="Proteomes" id="UP000287300"/>
    </source>
</evidence>
<dbReference type="EMBL" id="BDES01000011">
    <property type="protein sequence ID" value="GCD52162.1"/>
    <property type="molecule type" value="Genomic_DNA"/>
</dbReference>
<protein>
    <recommendedName>
        <fullName evidence="1">DUF58 domain-containing protein</fullName>
    </recommendedName>
</protein>
<organism evidence="2 3">
    <name type="scientific">Acetobacter pasteurianus NBRC 3188</name>
    <dbReference type="NCBI Taxonomy" id="1226663"/>
    <lineage>
        <taxon>Bacteria</taxon>
        <taxon>Pseudomonadati</taxon>
        <taxon>Pseudomonadota</taxon>
        <taxon>Alphaproteobacteria</taxon>
        <taxon>Acetobacterales</taxon>
        <taxon>Acetobacteraceae</taxon>
        <taxon>Acetobacter</taxon>
    </lineage>
</organism>
<dbReference type="Proteomes" id="UP000287300">
    <property type="component" value="Unassembled WGS sequence"/>
</dbReference>